<reference evidence="1 2" key="1">
    <citation type="submission" date="2016-09" db="EMBL/GenBank/DDBJ databases">
        <title>Chromobacterium muskegensis sp. nov., an insecticidal bacterium isolated from Sphagnum bogs.</title>
        <authorList>
            <person name="Sparks M.E."/>
            <person name="Blackburn M.B."/>
            <person name="Gundersen-Rindal D.E."/>
            <person name="Mitchell A."/>
            <person name="Farrar R."/>
            <person name="Kuhar D."/>
        </authorList>
    </citation>
    <scope>NUCLEOTIDE SEQUENCE [LARGE SCALE GENOMIC DNA]</scope>
    <source>
        <strain evidence="1 2">37-2</strain>
    </source>
</reference>
<gene>
    <name evidence="1" type="ORF">BI347_13365</name>
</gene>
<accession>A0A1S1X4M3</accession>
<dbReference type="Pfam" id="PF00378">
    <property type="entry name" value="ECH_1"/>
    <property type="match status" value="1"/>
</dbReference>
<dbReference type="Proteomes" id="UP000180088">
    <property type="component" value="Unassembled WGS sequence"/>
</dbReference>
<dbReference type="InterPro" id="IPR001753">
    <property type="entry name" value="Enoyl-CoA_hydra/iso"/>
</dbReference>
<evidence type="ECO:0000313" key="1">
    <source>
        <dbReference type="EMBL" id="OHX14380.1"/>
    </source>
</evidence>
<dbReference type="InterPro" id="IPR029045">
    <property type="entry name" value="ClpP/crotonase-like_dom_sf"/>
</dbReference>
<comment type="caution">
    <text evidence="1">The sequence shown here is derived from an EMBL/GenBank/DDBJ whole genome shotgun (WGS) entry which is preliminary data.</text>
</comment>
<dbReference type="PANTHER" id="PTHR11941">
    <property type="entry name" value="ENOYL-COA HYDRATASE-RELATED"/>
    <property type="match status" value="1"/>
</dbReference>
<dbReference type="GO" id="GO:0003824">
    <property type="term" value="F:catalytic activity"/>
    <property type="evidence" value="ECO:0007669"/>
    <property type="project" value="UniProtKB-ARBA"/>
</dbReference>
<dbReference type="PANTHER" id="PTHR11941:SF54">
    <property type="entry name" value="ENOYL-COA HYDRATASE, MITOCHONDRIAL"/>
    <property type="match status" value="1"/>
</dbReference>
<dbReference type="AlphaFoldDB" id="A0A1S1X4M3"/>
<dbReference type="Gene3D" id="3.90.226.10">
    <property type="entry name" value="2-enoyl-CoA Hydratase, Chain A, domain 1"/>
    <property type="match status" value="1"/>
</dbReference>
<dbReference type="STRING" id="1903179.BI347_13365"/>
<dbReference type="GO" id="GO:0006635">
    <property type="term" value="P:fatty acid beta-oxidation"/>
    <property type="evidence" value="ECO:0007669"/>
    <property type="project" value="TreeGrafter"/>
</dbReference>
<dbReference type="RefSeq" id="WP_071116068.1">
    <property type="nucleotide sequence ID" value="NZ_MKCS01000001.1"/>
</dbReference>
<dbReference type="EMBL" id="MKCS01000001">
    <property type="protein sequence ID" value="OHX14380.1"/>
    <property type="molecule type" value="Genomic_DNA"/>
</dbReference>
<dbReference type="CDD" id="cd06558">
    <property type="entry name" value="crotonase-like"/>
    <property type="match status" value="1"/>
</dbReference>
<name>A0A1S1X4M3_9NEIS</name>
<sequence>MFEQDVVRYQVEDGIVRIVLNRPDCLNAMNRPLLRQLLAALELAAVDEAARAVIITGHGRAFSAGADIRFLNLAAPAEVRELARLAVAVTSRIETLGKVVLAAVNGDALGGGLEIAEACTLRLAAEDARFGHPEVSIGAVAGFGGTTRLPRLIGKGRAAELLLTGRLMDAEEACRLGLVNRVVAPQDLPAESEKLLRGILAQSPTAVRLSWEAIHRGLSLTEDESARLGADYFGLAAQSEDFRIGTRAFLDKQTPSFKGR</sequence>
<organism evidence="1 2">
    <name type="scientific">Chromobacterium sphagni</name>
    <dbReference type="NCBI Taxonomy" id="1903179"/>
    <lineage>
        <taxon>Bacteria</taxon>
        <taxon>Pseudomonadati</taxon>
        <taxon>Pseudomonadota</taxon>
        <taxon>Betaproteobacteria</taxon>
        <taxon>Neisseriales</taxon>
        <taxon>Chromobacteriaceae</taxon>
        <taxon>Chromobacterium</taxon>
    </lineage>
</organism>
<dbReference type="OrthoDB" id="9775794at2"/>
<evidence type="ECO:0000313" key="2">
    <source>
        <dbReference type="Proteomes" id="UP000180088"/>
    </source>
</evidence>
<protein>
    <submittedName>
        <fullName evidence="1">Enoyl-CoA hydratase</fullName>
    </submittedName>
</protein>
<dbReference type="SUPFAM" id="SSF52096">
    <property type="entry name" value="ClpP/crotonase"/>
    <property type="match status" value="1"/>
</dbReference>
<proteinExistence type="predicted"/>